<organism evidence="1 2">
    <name type="scientific">Dyella mobilis</name>
    <dbReference type="NCBI Taxonomy" id="1849582"/>
    <lineage>
        <taxon>Bacteria</taxon>
        <taxon>Pseudomonadati</taxon>
        <taxon>Pseudomonadota</taxon>
        <taxon>Gammaproteobacteria</taxon>
        <taxon>Lysobacterales</taxon>
        <taxon>Rhodanobacteraceae</taxon>
        <taxon>Dyella</taxon>
    </lineage>
</organism>
<dbReference type="EMBL" id="JADIKF010000038">
    <property type="protein sequence ID" value="MBM7129404.1"/>
    <property type="molecule type" value="Genomic_DNA"/>
</dbReference>
<evidence type="ECO:0008006" key="3">
    <source>
        <dbReference type="Google" id="ProtNLM"/>
    </source>
</evidence>
<comment type="caution">
    <text evidence="1">The sequence shown here is derived from an EMBL/GenBank/DDBJ whole genome shotgun (WGS) entry which is preliminary data.</text>
</comment>
<sequence length="71" mass="8260">MHEVHGEHMGIAFIHEYDIDTDSRKGWIQLIEPQHLVTQGAGSETWEKEARKRIEECLREIDTEPDDDSEA</sequence>
<evidence type="ECO:0000313" key="1">
    <source>
        <dbReference type="EMBL" id="MBM7129404.1"/>
    </source>
</evidence>
<reference evidence="1" key="1">
    <citation type="submission" date="2020-10" db="EMBL/GenBank/DDBJ databases">
        <title>Phylogeny of dyella-like bacteria.</title>
        <authorList>
            <person name="Fu J."/>
        </authorList>
    </citation>
    <scope>NUCLEOTIDE SEQUENCE</scope>
    <source>
        <strain evidence="1">DHON07</strain>
    </source>
</reference>
<dbReference type="Proteomes" id="UP001430193">
    <property type="component" value="Unassembled WGS sequence"/>
</dbReference>
<gene>
    <name evidence="1" type="ORF">ISS99_07695</name>
</gene>
<evidence type="ECO:0000313" key="2">
    <source>
        <dbReference type="Proteomes" id="UP001430193"/>
    </source>
</evidence>
<name>A0ABS2KE85_9GAMM</name>
<accession>A0ABS2KE85</accession>
<protein>
    <recommendedName>
        <fullName evidence="3">Type II toxin-antitoxin system HicB family antitoxin</fullName>
    </recommendedName>
</protein>
<keyword evidence="2" id="KW-1185">Reference proteome</keyword>
<proteinExistence type="predicted"/>
<dbReference type="RefSeq" id="WP_204631032.1">
    <property type="nucleotide sequence ID" value="NZ_BSOC01000003.1"/>
</dbReference>